<dbReference type="InterPro" id="IPR050093">
    <property type="entry name" value="ABC_SmlMolc_Importer"/>
</dbReference>
<organism evidence="5 6">
    <name type="scientific">Paracoccus aurantius</name>
    <dbReference type="NCBI Taxonomy" id="3073814"/>
    <lineage>
        <taxon>Bacteria</taxon>
        <taxon>Pseudomonadati</taxon>
        <taxon>Pseudomonadota</taxon>
        <taxon>Alphaproteobacteria</taxon>
        <taxon>Rhodobacterales</taxon>
        <taxon>Paracoccaceae</taxon>
        <taxon>Paracoccus</taxon>
    </lineage>
</organism>
<dbReference type="InterPro" id="IPR013611">
    <property type="entry name" value="Transp-assoc_OB_typ2"/>
</dbReference>
<evidence type="ECO:0000313" key="6">
    <source>
        <dbReference type="Proteomes" id="UP001269144"/>
    </source>
</evidence>
<dbReference type="Gene3D" id="3.40.50.300">
    <property type="entry name" value="P-loop containing nucleotide triphosphate hydrolases"/>
    <property type="match status" value="1"/>
</dbReference>
<evidence type="ECO:0000256" key="2">
    <source>
        <dbReference type="ARBA" id="ARBA00022741"/>
    </source>
</evidence>
<dbReference type="SUPFAM" id="SSF52540">
    <property type="entry name" value="P-loop containing nucleoside triphosphate hydrolases"/>
    <property type="match status" value="1"/>
</dbReference>
<comment type="caution">
    <text evidence="5">The sequence shown here is derived from an EMBL/GenBank/DDBJ whole genome shotgun (WGS) entry which is preliminary data.</text>
</comment>
<protein>
    <submittedName>
        <fullName evidence="5">ABC transporter ATP-binding protein</fullName>
    </submittedName>
</protein>
<proteinExistence type="predicted"/>
<gene>
    <name evidence="5" type="ORF">RGQ15_12445</name>
</gene>
<dbReference type="Gene3D" id="2.40.50.100">
    <property type="match status" value="1"/>
</dbReference>
<dbReference type="Pfam" id="PF08402">
    <property type="entry name" value="TOBE_2"/>
    <property type="match status" value="1"/>
</dbReference>
<keyword evidence="6" id="KW-1185">Reference proteome</keyword>
<dbReference type="InterPro" id="IPR027417">
    <property type="entry name" value="P-loop_NTPase"/>
</dbReference>
<dbReference type="PROSITE" id="PS50893">
    <property type="entry name" value="ABC_TRANSPORTER_2"/>
    <property type="match status" value="1"/>
</dbReference>
<keyword evidence="2" id="KW-0547">Nucleotide-binding</keyword>
<dbReference type="InterPro" id="IPR017871">
    <property type="entry name" value="ABC_transporter-like_CS"/>
</dbReference>
<dbReference type="SMART" id="SM00382">
    <property type="entry name" value="AAA"/>
    <property type="match status" value="1"/>
</dbReference>
<dbReference type="PANTHER" id="PTHR42781">
    <property type="entry name" value="SPERMIDINE/PUTRESCINE IMPORT ATP-BINDING PROTEIN POTA"/>
    <property type="match status" value="1"/>
</dbReference>
<dbReference type="GO" id="GO:0005524">
    <property type="term" value="F:ATP binding"/>
    <property type="evidence" value="ECO:0007669"/>
    <property type="project" value="UniProtKB-KW"/>
</dbReference>
<evidence type="ECO:0000259" key="4">
    <source>
        <dbReference type="PROSITE" id="PS50893"/>
    </source>
</evidence>
<keyword evidence="3 5" id="KW-0067">ATP-binding</keyword>
<dbReference type="Proteomes" id="UP001269144">
    <property type="component" value="Unassembled WGS sequence"/>
</dbReference>
<evidence type="ECO:0000256" key="1">
    <source>
        <dbReference type="ARBA" id="ARBA00022448"/>
    </source>
</evidence>
<feature type="domain" description="ABC transporter" evidence="4">
    <location>
        <begin position="2"/>
        <end position="232"/>
    </location>
</feature>
<dbReference type="InterPro" id="IPR008995">
    <property type="entry name" value="Mo/tungstate-bd_C_term_dom"/>
</dbReference>
<dbReference type="EMBL" id="JAVQLW010000001">
    <property type="protein sequence ID" value="MDS9468377.1"/>
    <property type="molecule type" value="Genomic_DNA"/>
</dbReference>
<dbReference type="Pfam" id="PF00005">
    <property type="entry name" value="ABC_tran"/>
    <property type="match status" value="1"/>
</dbReference>
<dbReference type="PANTHER" id="PTHR42781:SF4">
    <property type="entry name" value="SPERMIDINE_PUTRESCINE IMPORT ATP-BINDING PROTEIN POTA"/>
    <property type="match status" value="1"/>
</dbReference>
<evidence type="ECO:0000313" key="5">
    <source>
        <dbReference type="EMBL" id="MDS9468377.1"/>
    </source>
</evidence>
<dbReference type="RefSeq" id="WP_311161093.1">
    <property type="nucleotide sequence ID" value="NZ_JAVQLW010000001.1"/>
</dbReference>
<keyword evidence="1" id="KW-0813">Transport</keyword>
<accession>A0ABU2HUF9</accession>
<sequence>MIEIRGVQKHYGDYHALRGIDLTIRAGEFFSLLGPSGCGKTTLLRTIAGFEDISDGVVLIDGQDMEGVPANSRPTNMVFQSYAIFPHLTVAENVGFGLRRDPRSKAEKAAAVEEALEMVGLKGFGNRASHALSGGQRQRVALARALILKPKVLLLDEPLSALDRKMREQMQVELIKLQRQVGITFVLVTHDQEEALVMSDRIAVMFEGQIAQLDGPEALYARPASRRVADFIGVMNFLPARIHGDTSDGVEVEVPGLGRVEIPAANVSKADPGDEGPTVGFRPEAVSIVTSGQPATVGRTTPGVIDEVVYYGDMTYYDVRLDGSEGFDGKARPIRIAMRNVFGREVQDVGTRANVSWSPGSLVLFR</sequence>
<dbReference type="InterPro" id="IPR003593">
    <property type="entry name" value="AAA+_ATPase"/>
</dbReference>
<reference evidence="6" key="1">
    <citation type="submission" date="2023-07" db="EMBL/GenBank/DDBJ databases">
        <title>Paracoccus sp. MBLB3053 whole genome sequence.</title>
        <authorList>
            <person name="Hwang C.Y."/>
            <person name="Cho E.-S."/>
            <person name="Seo M.-J."/>
        </authorList>
    </citation>
    <scope>NUCLEOTIDE SEQUENCE [LARGE SCALE GENOMIC DNA]</scope>
    <source>
        <strain evidence="6">MBLB3053</strain>
    </source>
</reference>
<name>A0ABU2HUF9_9RHOB</name>
<evidence type="ECO:0000256" key="3">
    <source>
        <dbReference type="ARBA" id="ARBA00022840"/>
    </source>
</evidence>
<dbReference type="PROSITE" id="PS00211">
    <property type="entry name" value="ABC_TRANSPORTER_1"/>
    <property type="match status" value="1"/>
</dbReference>
<dbReference type="InterPro" id="IPR003439">
    <property type="entry name" value="ABC_transporter-like_ATP-bd"/>
</dbReference>
<dbReference type="SUPFAM" id="SSF50331">
    <property type="entry name" value="MOP-like"/>
    <property type="match status" value="1"/>
</dbReference>